<name>A0AAW5N5M1_9ESCH</name>
<reference evidence="1" key="1">
    <citation type="submission" date="2022-07" db="EMBL/GenBank/DDBJ databases">
        <title>Diversity of ethanolamine utilization by human commensal Escherichia coli.</title>
        <authorList>
            <person name="Jubelin G."/>
        </authorList>
    </citation>
    <scope>NUCLEOTIDE SEQUENCE</scope>
    <source>
        <strain evidence="1">S1</strain>
    </source>
</reference>
<sequence>PITASLPAHVLGQIDRHVQASWPPGPYALGSAAARCVAAIVRNGRRRLTAFAVLEGEYDARRVVAALPVTLGVAGIR</sequence>
<accession>A0AAW5N5M1</accession>
<evidence type="ECO:0000313" key="1">
    <source>
        <dbReference type="EMBL" id="MCR6679883.1"/>
    </source>
</evidence>
<feature type="non-terminal residue" evidence="1">
    <location>
        <position position="1"/>
    </location>
</feature>
<dbReference type="SUPFAM" id="SSF56327">
    <property type="entry name" value="LDH C-terminal domain-like"/>
    <property type="match status" value="1"/>
</dbReference>
<protein>
    <submittedName>
        <fullName evidence="1">Uncharacterized protein</fullName>
    </submittedName>
</protein>
<dbReference type="Proteomes" id="UP001206878">
    <property type="component" value="Unassembled WGS sequence"/>
</dbReference>
<evidence type="ECO:0000313" key="2">
    <source>
        <dbReference type="Proteomes" id="UP001206878"/>
    </source>
</evidence>
<comment type="caution">
    <text evidence="1">The sequence shown here is derived from an EMBL/GenBank/DDBJ whole genome shotgun (WGS) entry which is preliminary data.</text>
</comment>
<organism evidence="1 2">
    <name type="scientific">Escherichia marmotae</name>
    <dbReference type="NCBI Taxonomy" id="1499973"/>
    <lineage>
        <taxon>Bacteria</taxon>
        <taxon>Pseudomonadati</taxon>
        <taxon>Pseudomonadota</taxon>
        <taxon>Gammaproteobacteria</taxon>
        <taxon>Enterobacterales</taxon>
        <taxon>Enterobacteriaceae</taxon>
        <taxon>Escherichia</taxon>
    </lineage>
</organism>
<dbReference type="Gene3D" id="3.90.110.10">
    <property type="entry name" value="Lactate dehydrogenase/glycoside hydrolase, family 4, C-terminal"/>
    <property type="match status" value="1"/>
</dbReference>
<feature type="non-terminal residue" evidence="1">
    <location>
        <position position="77"/>
    </location>
</feature>
<gene>
    <name evidence="1" type="ORF">NVV43_31430</name>
</gene>
<dbReference type="InterPro" id="IPR015955">
    <property type="entry name" value="Lactate_DH/Glyco_Ohase_4_C"/>
</dbReference>
<proteinExistence type="predicted"/>
<dbReference type="GO" id="GO:0016616">
    <property type="term" value="F:oxidoreductase activity, acting on the CH-OH group of donors, NAD or NADP as acceptor"/>
    <property type="evidence" value="ECO:0007669"/>
    <property type="project" value="InterPro"/>
</dbReference>
<dbReference type="AlphaFoldDB" id="A0AAW5N5M1"/>
<dbReference type="EMBL" id="JANPXH010001927">
    <property type="protein sequence ID" value="MCR6679883.1"/>
    <property type="molecule type" value="Genomic_DNA"/>
</dbReference>